<feature type="compositionally biased region" description="Basic residues" evidence="1">
    <location>
        <begin position="85"/>
        <end position="102"/>
    </location>
</feature>
<evidence type="ECO:0000256" key="1">
    <source>
        <dbReference type="SAM" id="MobiDB-lite"/>
    </source>
</evidence>
<evidence type="ECO:0000313" key="2">
    <source>
        <dbReference type="EMBL" id="KAL1281780.1"/>
    </source>
</evidence>
<dbReference type="Proteomes" id="UP001558613">
    <property type="component" value="Unassembled WGS sequence"/>
</dbReference>
<feature type="region of interest" description="Disordered" evidence="1">
    <location>
        <begin position="1"/>
        <end position="61"/>
    </location>
</feature>
<feature type="compositionally biased region" description="Basic and acidic residues" evidence="1">
    <location>
        <begin position="29"/>
        <end position="60"/>
    </location>
</feature>
<protein>
    <submittedName>
        <fullName evidence="2">Uncharacterized protein</fullName>
    </submittedName>
</protein>
<proteinExistence type="predicted"/>
<organism evidence="2 3">
    <name type="scientific">Cirrhinus molitorella</name>
    <name type="common">mud carp</name>
    <dbReference type="NCBI Taxonomy" id="172907"/>
    <lineage>
        <taxon>Eukaryota</taxon>
        <taxon>Metazoa</taxon>
        <taxon>Chordata</taxon>
        <taxon>Craniata</taxon>
        <taxon>Vertebrata</taxon>
        <taxon>Euteleostomi</taxon>
        <taxon>Actinopterygii</taxon>
        <taxon>Neopterygii</taxon>
        <taxon>Teleostei</taxon>
        <taxon>Ostariophysi</taxon>
        <taxon>Cypriniformes</taxon>
        <taxon>Cyprinidae</taxon>
        <taxon>Labeoninae</taxon>
        <taxon>Labeonini</taxon>
        <taxon>Cirrhinus</taxon>
    </lineage>
</organism>
<feature type="region of interest" description="Disordered" evidence="1">
    <location>
        <begin position="83"/>
        <end position="102"/>
    </location>
</feature>
<reference evidence="2 3" key="1">
    <citation type="submission" date="2023-09" db="EMBL/GenBank/DDBJ databases">
        <authorList>
            <person name="Wang M."/>
        </authorList>
    </citation>
    <scope>NUCLEOTIDE SEQUENCE [LARGE SCALE GENOMIC DNA]</scope>
    <source>
        <strain evidence="2">GT-2023</strain>
        <tissue evidence="2">Liver</tissue>
    </source>
</reference>
<dbReference type="EMBL" id="JAYMGO010000001">
    <property type="protein sequence ID" value="KAL1281780.1"/>
    <property type="molecule type" value="Genomic_DNA"/>
</dbReference>
<comment type="caution">
    <text evidence="2">The sequence shown here is derived from an EMBL/GenBank/DDBJ whole genome shotgun (WGS) entry which is preliminary data.</text>
</comment>
<gene>
    <name evidence="2" type="ORF">QQF64_000583</name>
</gene>
<evidence type="ECO:0000313" key="3">
    <source>
        <dbReference type="Proteomes" id="UP001558613"/>
    </source>
</evidence>
<sequence>MSAIEEDNFRPTKMRRVLRESKATTPDSLQREGEREGTVCQEHDGSSTRAERTRGGELQKKRSAAVHISYTVMENAIQSDSNCPHIHRNLFKSRKTKSNKIE</sequence>
<keyword evidence="3" id="KW-1185">Reference proteome</keyword>
<name>A0ABR3NY20_9TELE</name>
<accession>A0ABR3NY20</accession>